<dbReference type="Gene3D" id="1.10.579.10">
    <property type="entry name" value="DNA Cyclobutane Dipyrimidine Photolyase, subunit A, domain 3"/>
    <property type="match status" value="1"/>
</dbReference>
<feature type="binding site" evidence="4">
    <location>
        <position position="270"/>
    </location>
    <ligand>
        <name>FAD</name>
        <dbReference type="ChEBI" id="CHEBI:57692"/>
    </ligand>
</feature>
<keyword evidence="8" id="KW-1185">Reference proteome</keyword>
<dbReference type="InterPro" id="IPR005101">
    <property type="entry name" value="Cryptochr/Photolyase_FAD-bd"/>
</dbReference>
<evidence type="ECO:0000256" key="1">
    <source>
        <dbReference type="ARBA" id="ARBA00005862"/>
    </source>
</evidence>
<sequence>MYVPSRVVAVKRQRTPSQPLPAAVFIFRRDFRVTDNTGLLLLIERAGKQSLPVIPLFFFNPRQCDPDKNPYFGKACFEFLCQSLKHLDTVQLGGRLVCLRGSDCDCLEVVRSSGYDIKQLGFNRDITPFARKRDLQLEEWCVKRGVRCVTSNMDYTLLPPDVVTNKNGKPYRVFSPFYRAVLQEHFSDIQAPNPKATTIGDIFTGSHVKEDVKATVDQARRSAMAADEFSSLVDYVDLAALPQTFPELVDRGGRSEGLLRLASVASAKNYSAIRDDIPGDKTTHLSPHLKFGTISIREAMQVALLHLGKEHAFTRQLIWREFYSMLLYHNPRLALGQLKMDVAPQGERQCRATLANEPFLEKYSNFQWEWNDAEFTAFKSGATGFPLVDAAVRCLTKTGWCHNRCRMLIANFLVKVLFVDWREGERWYATVAVDYDVANNSGGWLWSSGQGADAQPYFRFFNPFRQSAQHDPQAVFIKQWVPELRNVSVRTIHKWDVFCKEGRPADQGTLGTVQGTVKESNGIKKEKTELPLGGSIVGGSAYPSPIVDLKQRTKWIVERYKKHAAEVI</sequence>
<dbReference type="InterPro" id="IPR036155">
    <property type="entry name" value="Crypto/Photolyase_N_sf"/>
</dbReference>
<dbReference type="PANTHER" id="PTHR11455:SF18">
    <property type="entry name" value="SI:CH1073-390K14.1"/>
    <property type="match status" value="1"/>
</dbReference>
<evidence type="ECO:0000259" key="6">
    <source>
        <dbReference type="PROSITE" id="PS51645"/>
    </source>
</evidence>
<accession>A0A1G4IBS7</accession>
<evidence type="ECO:0000256" key="3">
    <source>
        <dbReference type="ARBA" id="ARBA00022827"/>
    </source>
</evidence>
<comment type="caution">
    <text evidence="7">The sequence shown here is derived from an EMBL/GenBank/DDBJ whole genome shotgun (WGS) entry which is preliminary data.</text>
</comment>
<comment type="cofactor">
    <cofactor evidence="4">
        <name>FAD</name>
        <dbReference type="ChEBI" id="CHEBI:57692"/>
    </cofactor>
    <text evidence="4">Binds 1 FAD per subunit.</text>
</comment>
<evidence type="ECO:0000313" key="8">
    <source>
        <dbReference type="Proteomes" id="UP000195570"/>
    </source>
</evidence>
<dbReference type="AlphaFoldDB" id="A0A1G4IBS7"/>
<dbReference type="GO" id="GO:0003904">
    <property type="term" value="F:deoxyribodipyrimidine photo-lyase activity"/>
    <property type="evidence" value="ECO:0007669"/>
    <property type="project" value="UniProtKB-EC"/>
</dbReference>
<dbReference type="InterPro" id="IPR006050">
    <property type="entry name" value="DNA_photolyase_N"/>
</dbReference>
<feature type="domain" description="Photolyase/cryptochrome alpha/beta" evidence="6">
    <location>
        <begin position="21"/>
        <end position="157"/>
    </location>
</feature>
<comment type="similarity">
    <text evidence="1">Belongs to the DNA photolyase class-1 family.</text>
</comment>
<dbReference type="Gene3D" id="1.25.40.80">
    <property type="match status" value="1"/>
</dbReference>
<keyword evidence="2 4" id="KW-0285">Flavoprotein</keyword>
<dbReference type="InterPro" id="IPR014729">
    <property type="entry name" value="Rossmann-like_a/b/a_fold"/>
</dbReference>
<dbReference type="Proteomes" id="UP000195570">
    <property type="component" value="Unassembled WGS sequence"/>
</dbReference>
<feature type="site" description="Electron transfer via tryptophanyl radical" evidence="5">
    <location>
        <position position="444"/>
    </location>
</feature>
<dbReference type="GO" id="GO:0005737">
    <property type="term" value="C:cytoplasm"/>
    <property type="evidence" value="ECO:0007669"/>
    <property type="project" value="TreeGrafter"/>
</dbReference>
<dbReference type="EC" id="4.1.99.3" evidence="7"/>
<feature type="binding site" evidence="4">
    <location>
        <begin position="316"/>
        <end position="323"/>
    </location>
    <ligand>
        <name>FAD</name>
        <dbReference type="ChEBI" id="CHEBI:57692"/>
    </ligand>
</feature>
<dbReference type="Pfam" id="PF00875">
    <property type="entry name" value="DNA_photolyase"/>
    <property type="match status" value="1"/>
</dbReference>
<feature type="binding site" evidence="4">
    <location>
        <begin position="434"/>
        <end position="436"/>
    </location>
    <ligand>
        <name>FAD</name>
        <dbReference type="ChEBI" id="CHEBI:57692"/>
    </ligand>
</feature>
<evidence type="ECO:0000256" key="4">
    <source>
        <dbReference type="PIRSR" id="PIRSR602081-1"/>
    </source>
</evidence>
<dbReference type="GO" id="GO:0071949">
    <property type="term" value="F:FAD binding"/>
    <property type="evidence" value="ECO:0007669"/>
    <property type="project" value="TreeGrafter"/>
</dbReference>
<feature type="binding site" evidence="4">
    <location>
        <begin position="282"/>
        <end position="286"/>
    </location>
    <ligand>
        <name>FAD</name>
        <dbReference type="ChEBI" id="CHEBI:57692"/>
    </ligand>
</feature>
<dbReference type="GO" id="GO:0032922">
    <property type="term" value="P:circadian regulation of gene expression"/>
    <property type="evidence" value="ECO:0007669"/>
    <property type="project" value="TreeGrafter"/>
</dbReference>
<feature type="binding site" evidence="4">
    <location>
        <position position="313"/>
    </location>
    <ligand>
        <name>FAD</name>
        <dbReference type="ChEBI" id="CHEBI:57692"/>
    </ligand>
</feature>
<dbReference type="PROSITE" id="PS51645">
    <property type="entry name" value="PHR_CRY_ALPHA_BETA"/>
    <property type="match status" value="1"/>
</dbReference>
<reference evidence="7" key="1">
    <citation type="submission" date="2016-09" db="EMBL/GenBank/DDBJ databases">
        <authorList>
            <person name="Hebert L."/>
            <person name="Moumen B."/>
        </authorList>
    </citation>
    <scope>NUCLEOTIDE SEQUENCE [LARGE SCALE GENOMIC DNA]</scope>
    <source>
        <strain evidence="7">OVI</strain>
    </source>
</reference>
<feature type="site" description="Electron transfer via tryptophanyl radical" evidence="5">
    <location>
        <position position="421"/>
    </location>
</feature>
<dbReference type="PANTHER" id="PTHR11455">
    <property type="entry name" value="CRYPTOCHROME"/>
    <property type="match status" value="1"/>
</dbReference>
<dbReference type="GO" id="GO:0003677">
    <property type="term" value="F:DNA binding"/>
    <property type="evidence" value="ECO:0007669"/>
    <property type="project" value="TreeGrafter"/>
</dbReference>
<name>A0A1G4IBS7_TRYEQ</name>
<gene>
    <name evidence="7" type="ORF">TEOVI_000135000</name>
</gene>
<keyword evidence="3 4" id="KW-0274">FAD</keyword>
<feature type="site" description="Electron transfer via tryptophanyl radical" evidence="5">
    <location>
        <position position="368"/>
    </location>
</feature>
<evidence type="ECO:0000256" key="2">
    <source>
        <dbReference type="ARBA" id="ARBA00022630"/>
    </source>
</evidence>
<evidence type="ECO:0000256" key="5">
    <source>
        <dbReference type="PIRSR" id="PIRSR602081-2"/>
    </source>
</evidence>
<dbReference type="GO" id="GO:0005634">
    <property type="term" value="C:nucleus"/>
    <property type="evidence" value="ECO:0007669"/>
    <property type="project" value="TreeGrafter"/>
</dbReference>
<dbReference type="Pfam" id="PF03441">
    <property type="entry name" value="FAD_binding_7"/>
    <property type="match status" value="1"/>
</dbReference>
<dbReference type="InterPro" id="IPR036134">
    <property type="entry name" value="Crypto/Photolyase_FAD-like_sf"/>
</dbReference>
<proteinExistence type="inferred from homology"/>
<dbReference type="GeneID" id="92375290"/>
<evidence type="ECO:0000313" key="7">
    <source>
        <dbReference type="EMBL" id="SCU69781.1"/>
    </source>
</evidence>
<dbReference type="Gene3D" id="3.40.50.620">
    <property type="entry name" value="HUPs"/>
    <property type="match status" value="1"/>
</dbReference>
<keyword evidence="7" id="KW-0456">Lyase</keyword>
<dbReference type="VEuPathDB" id="TriTrypDB:TEOVI_000135000"/>
<dbReference type="EMBL" id="CZPT02001306">
    <property type="protein sequence ID" value="SCU69781.1"/>
    <property type="molecule type" value="Genomic_DNA"/>
</dbReference>
<dbReference type="RefSeq" id="XP_067080686.1">
    <property type="nucleotide sequence ID" value="XM_067224585.1"/>
</dbReference>
<dbReference type="SUPFAM" id="SSF48173">
    <property type="entry name" value="Cryptochrome/photolyase FAD-binding domain"/>
    <property type="match status" value="1"/>
</dbReference>
<dbReference type="GO" id="GO:0043153">
    <property type="term" value="P:entrainment of circadian clock by photoperiod"/>
    <property type="evidence" value="ECO:0007669"/>
    <property type="project" value="TreeGrafter"/>
</dbReference>
<dbReference type="SUPFAM" id="SSF52425">
    <property type="entry name" value="Cryptochrome/photolyase, N-terminal domain"/>
    <property type="match status" value="1"/>
</dbReference>
<dbReference type="InterPro" id="IPR002081">
    <property type="entry name" value="Cryptochrome/DNA_photolyase_1"/>
</dbReference>
<protein>
    <submittedName>
        <fullName evidence="7">Deoxyribodipyrimidine photo-lyase, putative</fullName>
        <ecNumber evidence="7">4.1.99.3</ecNumber>
    </submittedName>
</protein>
<organism evidence="7 8">
    <name type="scientific">Trypanosoma equiperdum</name>
    <dbReference type="NCBI Taxonomy" id="5694"/>
    <lineage>
        <taxon>Eukaryota</taxon>
        <taxon>Discoba</taxon>
        <taxon>Euglenozoa</taxon>
        <taxon>Kinetoplastea</taxon>
        <taxon>Metakinetoplastina</taxon>
        <taxon>Trypanosomatida</taxon>
        <taxon>Trypanosomatidae</taxon>
        <taxon>Trypanosoma</taxon>
    </lineage>
</organism>